<dbReference type="AlphaFoldDB" id="A0A8I1IIX9"/>
<dbReference type="Proteomes" id="UP000650605">
    <property type="component" value="Unassembled WGS sequence"/>
</dbReference>
<accession>A0A8I1IIX9</accession>
<dbReference type="RefSeq" id="WP_039272836.1">
    <property type="nucleotide sequence ID" value="NZ_CP023711.1"/>
</dbReference>
<keyword evidence="1" id="KW-0732">Signal</keyword>
<evidence type="ECO:0000313" key="3">
    <source>
        <dbReference type="Proteomes" id="UP000650605"/>
    </source>
</evidence>
<name>A0A8I1IIX9_PAEPO</name>
<dbReference type="EMBL" id="JAEHFQ010000001">
    <property type="protein sequence ID" value="MBM0631649.1"/>
    <property type="molecule type" value="Genomic_DNA"/>
</dbReference>
<gene>
    <name evidence="2" type="ORF">JDW19_00650</name>
</gene>
<feature type="chain" id="PRO_5034098112" evidence="1">
    <location>
        <begin position="24"/>
        <end position="148"/>
    </location>
</feature>
<organism evidence="2 3">
    <name type="scientific">Paenibacillus polymyxa</name>
    <name type="common">Bacillus polymyxa</name>
    <dbReference type="NCBI Taxonomy" id="1406"/>
    <lineage>
        <taxon>Bacteria</taxon>
        <taxon>Bacillati</taxon>
        <taxon>Bacillota</taxon>
        <taxon>Bacilli</taxon>
        <taxon>Bacillales</taxon>
        <taxon>Paenibacillaceae</taxon>
        <taxon>Paenibacillus</taxon>
    </lineage>
</organism>
<protein>
    <submittedName>
        <fullName evidence="2">Uncharacterized protein</fullName>
    </submittedName>
</protein>
<evidence type="ECO:0000313" key="2">
    <source>
        <dbReference type="EMBL" id="MBM0631649.1"/>
    </source>
</evidence>
<proteinExistence type="predicted"/>
<sequence length="148" mass="16255">MKKKIMGLALSSCLLLASVPAYAADSAAEPNQAVDPNLVISTKEELHIPSNVTVNSITPLDNASITYDHNHGIDWDGNNRQVWGNTQAQQGKTKLDSYTRARFEQLTGSVYGDSGRVWSANQGRSYARSDWENYNALRSGVAKTYYGI</sequence>
<comment type="caution">
    <text evidence="2">The sequence shown here is derived from an EMBL/GenBank/DDBJ whole genome shotgun (WGS) entry which is preliminary data.</text>
</comment>
<feature type="signal peptide" evidence="1">
    <location>
        <begin position="1"/>
        <end position="23"/>
    </location>
</feature>
<reference evidence="2" key="1">
    <citation type="submission" date="2020-12" db="EMBL/GenBank/DDBJ databases">
        <title>Paenibacillus polymyxa LMG 27872: a double-edged sword.</title>
        <authorList>
            <person name="Langendries S."/>
            <person name="Garcia Mendez S."/>
            <person name="Beirinckx S."/>
            <person name="Viaene T."/>
            <person name="Baeyen S."/>
            <person name="Goeminne G."/>
            <person name="Willems A."/>
            <person name="Debode J."/>
            <person name="Goormachtig S."/>
        </authorList>
    </citation>
    <scope>NUCLEOTIDE SEQUENCE</scope>
    <source>
        <strain evidence="2">LMG 27872</strain>
    </source>
</reference>
<evidence type="ECO:0000256" key="1">
    <source>
        <dbReference type="SAM" id="SignalP"/>
    </source>
</evidence>